<evidence type="ECO:0000256" key="1">
    <source>
        <dbReference type="ARBA" id="ARBA00022723"/>
    </source>
</evidence>
<proteinExistence type="predicted"/>
<accession>A0A4Q1C9L5</accession>
<dbReference type="InterPro" id="IPR015813">
    <property type="entry name" value="Pyrv/PenolPyrv_kinase-like_dom"/>
</dbReference>
<sequence length="303" mass="32626">MSGSRRWSQATPRITGRLKTNHTVARHLSLYLITNDPAIAEHAVGAGVDRIFVDLEIHGKRERQAGLDTPINAHTTGDIAAIRARLPQAYILGRINPLHAGSQAEIDAVLAAGANAIMLPMFRRAAEVRQIAALVNGRAAFIPLVETKEAVACFAEWADAPGLTEIYVGLNDLRLSLGLPSIFSVLLNGLLEDFVRQISAREIPFGFGGLGRLSAPQPVPAGLLLAEHVRLGSTSVILSRAFHMRSKTLAEFTAAVNAAEEVAAIRRAWLQLQSSAPQQLVRMNGELKDRIARLDSGRAVPPA</sequence>
<dbReference type="SUPFAM" id="SSF51621">
    <property type="entry name" value="Phosphoenolpyruvate/pyruvate domain"/>
    <property type="match status" value="1"/>
</dbReference>
<dbReference type="AlphaFoldDB" id="A0A4Q1C9L5"/>
<dbReference type="EMBL" id="SDHX01000001">
    <property type="protein sequence ID" value="RXK55717.1"/>
    <property type="molecule type" value="Genomic_DNA"/>
</dbReference>
<dbReference type="Gene3D" id="3.20.20.60">
    <property type="entry name" value="Phosphoenolpyruvate-binding domains"/>
    <property type="match status" value="2"/>
</dbReference>
<comment type="caution">
    <text evidence="3">The sequence shown here is derived from an EMBL/GenBank/DDBJ whole genome shotgun (WGS) entry which is preliminary data.</text>
</comment>
<dbReference type="InterPro" id="IPR005000">
    <property type="entry name" value="Aldolase/citrate-lyase_domain"/>
</dbReference>
<dbReference type="InterPro" id="IPR040442">
    <property type="entry name" value="Pyrv_kinase-like_dom_sf"/>
</dbReference>
<reference evidence="3 4" key="1">
    <citation type="submission" date="2019-01" db="EMBL/GenBank/DDBJ databases">
        <title>Lacunisphaera sp. strain TWA-58.</title>
        <authorList>
            <person name="Chen W.-M."/>
        </authorList>
    </citation>
    <scope>NUCLEOTIDE SEQUENCE [LARGE SCALE GENOMIC DNA]</scope>
    <source>
        <strain evidence="3 4">TWA-58</strain>
    </source>
</reference>
<gene>
    <name evidence="3" type="ORF">ESB00_07490</name>
</gene>
<dbReference type="GO" id="GO:0046872">
    <property type="term" value="F:metal ion binding"/>
    <property type="evidence" value="ECO:0007669"/>
    <property type="project" value="UniProtKB-KW"/>
</dbReference>
<evidence type="ECO:0000313" key="3">
    <source>
        <dbReference type="EMBL" id="RXK55717.1"/>
    </source>
</evidence>
<feature type="domain" description="HpcH/HpaI aldolase/citrate lyase" evidence="2">
    <location>
        <begin position="29"/>
        <end position="179"/>
    </location>
</feature>
<dbReference type="Proteomes" id="UP000290218">
    <property type="component" value="Unassembled WGS sequence"/>
</dbReference>
<dbReference type="OrthoDB" id="278846at2"/>
<protein>
    <submittedName>
        <fullName evidence="3">Aldolase</fullName>
    </submittedName>
</protein>
<evidence type="ECO:0000313" key="4">
    <source>
        <dbReference type="Proteomes" id="UP000290218"/>
    </source>
</evidence>
<keyword evidence="4" id="KW-1185">Reference proteome</keyword>
<dbReference type="GO" id="GO:0003824">
    <property type="term" value="F:catalytic activity"/>
    <property type="evidence" value="ECO:0007669"/>
    <property type="project" value="InterPro"/>
</dbReference>
<organism evidence="3 4">
    <name type="scientific">Oleiharenicola lentus</name>
    <dbReference type="NCBI Taxonomy" id="2508720"/>
    <lineage>
        <taxon>Bacteria</taxon>
        <taxon>Pseudomonadati</taxon>
        <taxon>Verrucomicrobiota</taxon>
        <taxon>Opitutia</taxon>
        <taxon>Opitutales</taxon>
        <taxon>Opitutaceae</taxon>
        <taxon>Oleiharenicola</taxon>
    </lineage>
</organism>
<name>A0A4Q1C9L5_9BACT</name>
<evidence type="ECO:0000259" key="2">
    <source>
        <dbReference type="Pfam" id="PF03328"/>
    </source>
</evidence>
<dbReference type="Pfam" id="PF03328">
    <property type="entry name" value="HpcH_HpaI"/>
    <property type="match status" value="1"/>
</dbReference>
<keyword evidence="1" id="KW-0479">Metal-binding</keyword>